<organism evidence="1 2">
    <name type="scientific">Chelonia mydas</name>
    <name type="common">Green sea-turtle</name>
    <name type="synonym">Chelonia agassizi</name>
    <dbReference type="NCBI Taxonomy" id="8469"/>
    <lineage>
        <taxon>Eukaryota</taxon>
        <taxon>Metazoa</taxon>
        <taxon>Chordata</taxon>
        <taxon>Craniata</taxon>
        <taxon>Vertebrata</taxon>
        <taxon>Euteleostomi</taxon>
        <taxon>Archelosauria</taxon>
        <taxon>Testudinata</taxon>
        <taxon>Testudines</taxon>
        <taxon>Cryptodira</taxon>
        <taxon>Durocryptodira</taxon>
        <taxon>Americhelydia</taxon>
        <taxon>Chelonioidea</taxon>
        <taxon>Cheloniidae</taxon>
        <taxon>Chelonia</taxon>
    </lineage>
</organism>
<sequence length="104" mass="11686">MRALYCCQHRHPPTASAATLLSCSHHTMASMEPTQISAAAVTALNTMHIIQQYMQNQNLQKQASRRWQRGEETDEDMDIDFSQSTVCNNVDILVAMGQAHAMEH</sequence>
<accession>M7BEF9</accession>
<dbReference type="AlphaFoldDB" id="M7BEF9"/>
<gene>
    <name evidence="1" type="ORF">UY3_16293</name>
</gene>
<dbReference type="EMBL" id="KB577554">
    <property type="protein sequence ID" value="EMP26607.1"/>
    <property type="molecule type" value="Genomic_DNA"/>
</dbReference>
<evidence type="ECO:0000313" key="1">
    <source>
        <dbReference type="EMBL" id="EMP26607.1"/>
    </source>
</evidence>
<dbReference type="Proteomes" id="UP000031443">
    <property type="component" value="Unassembled WGS sequence"/>
</dbReference>
<name>M7BEF9_CHEMY</name>
<dbReference type="PROSITE" id="PS51257">
    <property type="entry name" value="PROKAR_LIPOPROTEIN"/>
    <property type="match status" value="1"/>
</dbReference>
<reference evidence="2" key="1">
    <citation type="journal article" date="2013" name="Nat. Genet.">
        <title>The draft genomes of soft-shell turtle and green sea turtle yield insights into the development and evolution of the turtle-specific body plan.</title>
        <authorList>
            <person name="Wang Z."/>
            <person name="Pascual-Anaya J."/>
            <person name="Zadissa A."/>
            <person name="Li W."/>
            <person name="Niimura Y."/>
            <person name="Huang Z."/>
            <person name="Li C."/>
            <person name="White S."/>
            <person name="Xiong Z."/>
            <person name="Fang D."/>
            <person name="Wang B."/>
            <person name="Ming Y."/>
            <person name="Chen Y."/>
            <person name="Zheng Y."/>
            <person name="Kuraku S."/>
            <person name="Pignatelli M."/>
            <person name="Herrero J."/>
            <person name="Beal K."/>
            <person name="Nozawa M."/>
            <person name="Li Q."/>
            <person name="Wang J."/>
            <person name="Zhang H."/>
            <person name="Yu L."/>
            <person name="Shigenobu S."/>
            <person name="Wang J."/>
            <person name="Liu J."/>
            <person name="Flicek P."/>
            <person name="Searle S."/>
            <person name="Wang J."/>
            <person name="Kuratani S."/>
            <person name="Yin Y."/>
            <person name="Aken B."/>
            <person name="Zhang G."/>
            <person name="Irie N."/>
        </authorList>
    </citation>
    <scope>NUCLEOTIDE SEQUENCE [LARGE SCALE GENOMIC DNA]</scope>
</reference>
<proteinExistence type="predicted"/>
<evidence type="ECO:0000313" key="2">
    <source>
        <dbReference type="Proteomes" id="UP000031443"/>
    </source>
</evidence>
<protein>
    <submittedName>
        <fullName evidence="1">Uncharacterized protein</fullName>
    </submittedName>
</protein>
<keyword evidence="2" id="KW-1185">Reference proteome</keyword>